<dbReference type="RefSeq" id="WP_138671185.1">
    <property type="nucleotide sequence ID" value="NZ_VCKY01000162.1"/>
</dbReference>
<accession>A0A5S4F5P7</accession>
<sequence length="78" mass="8621">MTTNYQVEVRGILPSGLNDELRRRFGAVVVQSDGDRTVMPNLAVDQAGLRAVLDLLWDVDGELLLVRAIPSDSERGNR</sequence>
<organism evidence="1 2">
    <name type="scientific">Nonomuraea turkmeniaca</name>
    <dbReference type="NCBI Taxonomy" id="103838"/>
    <lineage>
        <taxon>Bacteria</taxon>
        <taxon>Bacillati</taxon>
        <taxon>Actinomycetota</taxon>
        <taxon>Actinomycetes</taxon>
        <taxon>Streptosporangiales</taxon>
        <taxon>Streptosporangiaceae</taxon>
        <taxon>Nonomuraea</taxon>
    </lineage>
</organism>
<dbReference type="EMBL" id="VCKY01000162">
    <property type="protein sequence ID" value="TMR11268.1"/>
    <property type="molecule type" value="Genomic_DNA"/>
</dbReference>
<gene>
    <name evidence="1" type="ORF">ETD86_36415</name>
</gene>
<keyword evidence="2" id="KW-1185">Reference proteome</keyword>
<evidence type="ECO:0000313" key="1">
    <source>
        <dbReference type="EMBL" id="TMR11268.1"/>
    </source>
</evidence>
<reference evidence="1 2" key="1">
    <citation type="submission" date="2019-05" db="EMBL/GenBank/DDBJ databases">
        <title>Draft genome sequence of Nonomuraea turkmeniaca DSM 43926.</title>
        <authorList>
            <person name="Saricaoglu S."/>
            <person name="Isik K."/>
        </authorList>
    </citation>
    <scope>NUCLEOTIDE SEQUENCE [LARGE SCALE GENOMIC DNA]</scope>
    <source>
        <strain evidence="1 2">DSM 43926</strain>
    </source>
</reference>
<name>A0A5S4F5P7_9ACTN</name>
<comment type="caution">
    <text evidence="1">The sequence shown here is derived from an EMBL/GenBank/DDBJ whole genome shotgun (WGS) entry which is preliminary data.</text>
</comment>
<evidence type="ECO:0000313" key="2">
    <source>
        <dbReference type="Proteomes" id="UP000309128"/>
    </source>
</evidence>
<protein>
    <submittedName>
        <fullName evidence="1">Uncharacterized protein</fullName>
    </submittedName>
</protein>
<dbReference type="AlphaFoldDB" id="A0A5S4F5P7"/>
<dbReference type="Proteomes" id="UP000309128">
    <property type="component" value="Unassembled WGS sequence"/>
</dbReference>
<proteinExistence type="predicted"/>
<dbReference type="OrthoDB" id="5191203at2"/>